<dbReference type="InterPro" id="IPR000195">
    <property type="entry name" value="Rab-GAP-TBC_dom"/>
</dbReference>
<dbReference type="InterPro" id="IPR035969">
    <property type="entry name" value="Rab-GAP_TBC_sf"/>
</dbReference>
<dbReference type="PANTHER" id="PTHR22957:SF27">
    <property type="entry name" value="TBC1 DOMAIN FAMILY MEMBER 13"/>
    <property type="match status" value="1"/>
</dbReference>
<dbReference type="PROSITE" id="PS50086">
    <property type="entry name" value="TBC_RABGAP"/>
    <property type="match status" value="1"/>
</dbReference>
<sequence length="438" mass="50552">MRLRFHFCATLSYASSFFFSFLRSVPQKTRLRIEGKGAEEEERVRKKHGGLPESGPMAHPPVARNSQAARNPCTVAIDGPAINLREVAELCRRGATEEVRAVFWKLLMGFLSPEKSHWAKQWEKKTLEYRELVHRVCQLDERGNVVVGERRYRAVDVDAPRTLPSMHFFKCGEPAPTDEGLPVAFSPTQHSLRRILHTVAGENKRQGYVQGMNELVGHLLYAFAAGRCEAVNEQLESEVFFCFKTMLACLGDNFFRSWNHTQDAGGEDTIHDFERLLQFFEPELWEHLKMNQIESEFYAFRWVTLLFTQEFYVPEVLRVWDFLFSYRGELRGVVLFVAVAMLHCLRDSLLSLSDLSELLPLLQSYPSCDVEEFLNVAKSWIAGYGFGLVKVLRAATPEEVRQLRRCHPMRRLGDDVWLSASRALASTQEWGKRLLRWR</sequence>
<dbReference type="PANTHER" id="PTHR22957">
    <property type="entry name" value="TBC1 DOMAIN FAMILY MEMBER GTPASE-ACTIVATING PROTEIN"/>
    <property type="match status" value="1"/>
</dbReference>
<evidence type="ECO:0000259" key="2">
    <source>
        <dbReference type="PROSITE" id="PS50086"/>
    </source>
</evidence>
<keyword evidence="4" id="KW-1185">Reference proteome</keyword>
<name>A0A3R7PU20_9TRYP</name>
<dbReference type="SUPFAM" id="SSF47923">
    <property type="entry name" value="Ypt/Rab-GAP domain of gyp1p"/>
    <property type="match status" value="2"/>
</dbReference>
<dbReference type="FunFam" id="1.10.472.80:FF:000048">
    <property type="entry name" value="TBC domain containing protein"/>
    <property type="match status" value="1"/>
</dbReference>
<dbReference type="SMART" id="SM00164">
    <property type="entry name" value="TBC"/>
    <property type="match status" value="1"/>
</dbReference>
<dbReference type="RefSeq" id="XP_029230664.1">
    <property type="nucleotide sequence ID" value="XM_029369215.1"/>
</dbReference>
<proteinExistence type="predicted"/>
<reference evidence="3 4" key="1">
    <citation type="journal article" date="2018" name="BMC Genomics">
        <title>Genomic comparison of Trypanosoma conorhini and Trypanosoma rangeli to Trypanosoma cruzi strains of high and low virulence.</title>
        <authorList>
            <person name="Bradwell K.R."/>
            <person name="Koparde V.N."/>
            <person name="Matveyev A.V."/>
            <person name="Serrano M.G."/>
            <person name="Alves J.M."/>
            <person name="Parikh H."/>
            <person name="Huang B."/>
            <person name="Lee V."/>
            <person name="Espinosa-Alvarez O."/>
            <person name="Ortiz P.A."/>
            <person name="Costa-Martins A.G."/>
            <person name="Teixeira M.M."/>
            <person name="Buck G.A."/>
        </authorList>
    </citation>
    <scope>NUCLEOTIDE SEQUENCE [LARGE SCALE GENOMIC DNA]</scope>
    <source>
        <strain evidence="3 4">025E</strain>
    </source>
</reference>
<feature type="region of interest" description="Disordered" evidence="1">
    <location>
        <begin position="34"/>
        <end position="65"/>
    </location>
</feature>
<evidence type="ECO:0000313" key="4">
    <source>
        <dbReference type="Proteomes" id="UP000284403"/>
    </source>
</evidence>
<dbReference type="Gene3D" id="1.10.8.270">
    <property type="entry name" value="putative rabgap domain of human tbc1 domain family member 14 like domains"/>
    <property type="match status" value="1"/>
</dbReference>
<feature type="compositionally biased region" description="Basic and acidic residues" evidence="1">
    <location>
        <begin position="34"/>
        <end position="44"/>
    </location>
</feature>
<gene>
    <name evidence="3" type="ORF">Tco025E_02287</name>
</gene>
<accession>A0A3R7PU20</accession>
<feature type="domain" description="Rab-GAP TBC" evidence="2">
    <location>
        <begin position="94"/>
        <end position="327"/>
    </location>
</feature>
<comment type="caution">
    <text evidence="3">The sequence shown here is derived from an EMBL/GenBank/DDBJ whole genome shotgun (WGS) entry which is preliminary data.</text>
</comment>
<dbReference type="GO" id="GO:0005096">
    <property type="term" value="F:GTPase activator activity"/>
    <property type="evidence" value="ECO:0007669"/>
    <property type="project" value="TreeGrafter"/>
</dbReference>
<organism evidence="3 4">
    <name type="scientific">Trypanosoma conorhini</name>
    <dbReference type="NCBI Taxonomy" id="83891"/>
    <lineage>
        <taxon>Eukaryota</taxon>
        <taxon>Discoba</taxon>
        <taxon>Euglenozoa</taxon>
        <taxon>Kinetoplastea</taxon>
        <taxon>Metakinetoplastina</taxon>
        <taxon>Trypanosomatida</taxon>
        <taxon>Trypanosomatidae</taxon>
        <taxon>Trypanosoma</taxon>
    </lineage>
</organism>
<dbReference type="AlphaFoldDB" id="A0A3R7PU20"/>
<dbReference type="OrthoDB" id="26371at2759"/>
<evidence type="ECO:0000313" key="3">
    <source>
        <dbReference type="EMBL" id="RNF25139.1"/>
    </source>
</evidence>
<dbReference type="Proteomes" id="UP000284403">
    <property type="component" value="Unassembled WGS sequence"/>
</dbReference>
<evidence type="ECO:0000256" key="1">
    <source>
        <dbReference type="SAM" id="MobiDB-lite"/>
    </source>
</evidence>
<protein>
    <submittedName>
        <fullName evidence="3">GTPase activating protein of Rab-like GTPase</fullName>
    </submittedName>
</protein>
<dbReference type="GeneID" id="40315898"/>
<dbReference type="GO" id="GO:0006886">
    <property type="term" value="P:intracellular protein transport"/>
    <property type="evidence" value="ECO:0007669"/>
    <property type="project" value="TreeGrafter"/>
</dbReference>
<dbReference type="EMBL" id="MKKU01000089">
    <property type="protein sequence ID" value="RNF25139.1"/>
    <property type="molecule type" value="Genomic_DNA"/>
</dbReference>
<dbReference type="Gene3D" id="1.10.472.80">
    <property type="entry name" value="Ypt/Rab-GAP domain of gyp1p, domain 3"/>
    <property type="match status" value="1"/>
</dbReference>
<dbReference type="Pfam" id="PF00566">
    <property type="entry name" value="RabGAP-TBC"/>
    <property type="match status" value="1"/>
</dbReference>